<reference evidence="5 6" key="1">
    <citation type="submission" date="2017-05" db="EMBL/GenBank/DDBJ databases">
        <authorList>
            <person name="Varghese N."/>
            <person name="Submissions S."/>
        </authorList>
    </citation>
    <scope>NUCLEOTIDE SEQUENCE [LARGE SCALE GENOMIC DNA]</scope>
    <source>
        <strain evidence="5 6">DSM 26001</strain>
    </source>
</reference>
<dbReference type="PRINTS" id="PR00035">
    <property type="entry name" value="HTHGNTR"/>
</dbReference>
<dbReference type="PANTHER" id="PTHR43537">
    <property type="entry name" value="TRANSCRIPTIONAL REGULATOR, GNTR FAMILY"/>
    <property type="match status" value="1"/>
</dbReference>
<keyword evidence="1" id="KW-0805">Transcription regulation</keyword>
<feature type="domain" description="HTH gntR-type" evidence="4">
    <location>
        <begin position="13"/>
        <end position="81"/>
    </location>
</feature>
<protein>
    <submittedName>
        <fullName evidence="5">Transcriptional regulator, GntR family</fullName>
    </submittedName>
</protein>
<dbReference type="SMART" id="SM00895">
    <property type="entry name" value="FCD"/>
    <property type="match status" value="1"/>
</dbReference>
<evidence type="ECO:0000256" key="2">
    <source>
        <dbReference type="ARBA" id="ARBA00023125"/>
    </source>
</evidence>
<evidence type="ECO:0000256" key="1">
    <source>
        <dbReference type="ARBA" id="ARBA00023015"/>
    </source>
</evidence>
<proteinExistence type="predicted"/>
<dbReference type="Pfam" id="PF00392">
    <property type="entry name" value="GntR"/>
    <property type="match status" value="1"/>
</dbReference>
<gene>
    <name evidence="5" type="ORF">SAMN06295970_101396</name>
</gene>
<dbReference type="PANTHER" id="PTHR43537:SF47">
    <property type="entry name" value="REGULATORY PROTEIN GNTR HTH"/>
    <property type="match status" value="1"/>
</dbReference>
<dbReference type="SUPFAM" id="SSF48008">
    <property type="entry name" value="GntR ligand-binding domain-like"/>
    <property type="match status" value="1"/>
</dbReference>
<keyword evidence="6" id="KW-1185">Reference proteome</keyword>
<evidence type="ECO:0000313" key="5">
    <source>
        <dbReference type="EMBL" id="SMP44169.1"/>
    </source>
</evidence>
<evidence type="ECO:0000259" key="4">
    <source>
        <dbReference type="PROSITE" id="PS50949"/>
    </source>
</evidence>
<sequence>MLAFTDTATALSTDTAFQLREMLLADLRNGRWRPGERLPAERQMMEAFKVGRSTVRRALTQMKGMGLITQAVGSGTYVAPDALARLPQPAFPARPAPGTATSPAELMEARIAFEPALVDMVIRNANGADFATMDHCLRNAENAAGFEQFEHWDGALHRSLAEATHNSIVLTVFNLMSEERERAEWGQLKRQSLTPERRLAYQQEHRALVDALRQRDAALARKAIHAHLQHVQRNLFDPGSIE</sequence>
<dbReference type="InterPro" id="IPR036388">
    <property type="entry name" value="WH-like_DNA-bd_sf"/>
</dbReference>
<organism evidence="5 6">
    <name type="scientific">Noviherbaspirillum suwonense</name>
    <dbReference type="NCBI Taxonomy" id="1224511"/>
    <lineage>
        <taxon>Bacteria</taxon>
        <taxon>Pseudomonadati</taxon>
        <taxon>Pseudomonadota</taxon>
        <taxon>Betaproteobacteria</taxon>
        <taxon>Burkholderiales</taxon>
        <taxon>Oxalobacteraceae</taxon>
        <taxon>Noviherbaspirillum</taxon>
    </lineage>
</organism>
<dbReference type="InterPro" id="IPR000524">
    <property type="entry name" value="Tscrpt_reg_HTH_GntR"/>
</dbReference>
<dbReference type="SUPFAM" id="SSF46785">
    <property type="entry name" value="Winged helix' DNA-binding domain"/>
    <property type="match status" value="1"/>
</dbReference>
<dbReference type="Proteomes" id="UP001158049">
    <property type="component" value="Unassembled WGS sequence"/>
</dbReference>
<keyword evidence="3" id="KW-0804">Transcription</keyword>
<keyword evidence="2" id="KW-0238">DNA-binding</keyword>
<dbReference type="InterPro" id="IPR036390">
    <property type="entry name" value="WH_DNA-bd_sf"/>
</dbReference>
<comment type="caution">
    <text evidence="5">The sequence shown here is derived from an EMBL/GenBank/DDBJ whole genome shotgun (WGS) entry which is preliminary data.</text>
</comment>
<dbReference type="SMART" id="SM00345">
    <property type="entry name" value="HTH_GNTR"/>
    <property type="match status" value="1"/>
</dbReference>
<dbReference type="PROSITE" id="PS50949">
    <property type="entry name" value="HTH_GNTR"/>
    <property type="match status" value="1"/>
</dbReference>
<dbReference type="InterPro" id="IPR011711">
    <property type="entry name" value="GntR_C"/>
</dbReference>
<dbReference type="CDD" id="cd07377">
    <property type="entry name" value="WHTH_GntR"/>
    <property type="match status" value="1"/>
</dbReference>
<dbReference type="Gene3D" id="1.10.10.10">
    <property type="entry name" value="Winged helix-like DNA-binding domain superfamily/Winged helix DNA-binding domain"/>
    <property type="match status" value="1"/>
</dbReference>
<evidence type="ECO:0000313" key="6">
    <source>
        <dbReference type="Proteomes" id="UP001158049"/>
    </source>
</evidence>
<dbReference type="InterPro" id="IPR008920">
    <property type="entry name" value="TF_FadR/GntR_C"/>
</dbReference>
<accession>A0ABY1PUA3</accession>
<dbReference type="Pfam" id="PF07729">
    <property type="entry name" value="FCD"/>
    <property type="match status" value="1"/>
</dbReference>
<dbReference type="EMBL" id="FXUL01000001">
    <property type="protein sequence ID" value="SMP44169.1"/>
    <property type="molecule type" value="Genomic_DNA"/>
</dbReference>
<evidence type="ECO:0000256" key="3">
    <source>
        <dbReference type="ARBA" id="ARBA00023163"/>
    </source>
</evidence>
<name>A0ABY1PUA3_9BURK</name>
<dbReference type="Gene3D" id="1.20.120.530">
    <property type="entry name" value="GntR ligand-binding domain-like"/>
    <property type="match status" value="1"/>
</dbReference>